<dbReference type="EMBL" id="CP119083">
    <property type="protein sequence ID" value="WEF34237.1"/>
    <property type="molecule type" value="Genomic_DNA"/>
</dbReference>
<evidence type="ECO:0000313" key="2">
    <source>
        <dbReference type="Proteomes" id="UP001216510"/>
    </source>
</evidence>
<evidence type="ECO:0000313" key="1">
    <source>
        <dbReference type="EMBL" id="WEF34237.1"/>
    </source>
</evidence>
<accession>A0ABY8BHR5</accession>
<keyword evidence="2" id="KW-1185">Reference proteome</keyword>
<name>A0ABY8BHR5_9BURK</name>
<sequence length="92" mass="10271">MSKLSKLETVVEVVLAVLKKEGFERPPRTQESPMGTVVAGDLDKLARILLAISHRLRENTPAYTFSYDYTFCENAMAYDEIDLCAAVSARTN</sequence>
<gene>
    <name evidence="1" type="ORF">PX653_05560</name>
</gene>
<dbReference type="Proteomes" id="UP001216510">
    <property type="component" value="Chromosome"/>
</dbReference>
<proteinExistence type="predicted"/>
<organism evidence="1 2">
    <name type="scientific">Pseudoduganella chitinolytica</name>
    <dbReference type="NCBI Taxonomy" id="34070"/>
    <lineage>
        <taxon>Bacteria</taxon>
        <taxon>Pseudomonadati</taxon>
        <taxon>Pseudomonadota</taxon>
        <taxon>Betaproteobacteria</taxon>
        <taxon>Burkholderiales</taxon>
        <taxon>Oxalobacteraceae</taxon>
        <taxon>Telluria group</taxon>
        <taxon>Pseudoduganella</taxon>
    </lineage>
</organism>
<dbReference type="RefSeq" id="WP_277416916.1">
    <property type="nucleotide sequence ID" value="NZ_CP119083.1"/>
</dbReference>
<reference evidence="1 2" key="1">
    <citation type="submission" date="2023-02" db="EMBL/GenBank/DDBJ databases">
        <title>Gemone sequence of Telluria chitinolytica ACM 3522T.</title>
        <authorList>
            <person name="Frediansyah A."/>
            <person name="Miess H."/>
            <person name="Gross H."/>
        </authorList>
    </citation>
    <scope>NUCLEOTIDE SEQUENCE [LARGE SCALE GENOMIC DNA]</scope>
    <source>
        <strain evidence="1 2">ACM 3522</strain>
    </source>
</reference>
<protein>
    <submittedName>
        <fullName evidence="1">Uncharacterized protein</fullName>
    </submittedName>
</protein>